<dbReference type="GeneID" id="34013213"/>
<feature type="region of interest" description="Disordered" evidence="1">
    <location>
        <begin position="133"/>
        <end position="168"/>
    </location>
</feature>
<dbReference type="RefSeq" id="WP_088582477.1">
    <property type="nucleotide sequence ID" value="NZ_CP022048.2"/>
</dbReference>
<protein>
    <submittedName>
        <fullName evidence="2">Uncharacterized protein</fullName>
    </submittedName>
</protein>
<proteinExistence type="predicted"/>
<reference evidence="3" key="1">
    <citation type="submission" date="2017-06" db="EMBL/GenBank/DDBJ databases">
        <title>FDA dAtabase for Regulatory Grade micrObial Sequences (FDA-ARGOS): Supporting development and validation of Infectious Disease Dx tests.</title>
        <authorList>
            <person name="Minogue T."/>
            <person name="Wolcott M."/>
            <person name="Wasieloski L."/>
            <person name="Aguilar W."/>
            <person name="Moore D."/>
            <person name="Tallon L."/>
            <person name="Sadzewicz L."/>
            <person name="Sengamalay N."/>
            <person name="Ott S."/>
            <person name="Godinez A."/>
            <person name="Nagaraj S."/>
            <person name="Nadendla S."/>
            <person name="Geyer C."/>
            <person name="Sichtig H."/>
        </authorList>
    </citation>
    <scope>NUCLEOTIDE SEQUENCE [LARGE SCALE GENOMIC DNA]</scope>
    <source>
        <strain evidence="3">FDAARGOS_289</strain>
    </source>
</reference>
<name>A0A1Z3U7A2_BREVE</name>
<evidence type="ECO:0000313" key="2">
    <source>
        <dbReference type="EMBL" id="ASE39158.1"/>
    </source>
</evidence>
<evidence type="ECO:0000313" key="3">
    <source>
        <dbReference type="Proteomes" id="UP000197050"/>
    </source>
</evidence>
<dbReference type="Proteomes" id="UP000197050">
    <property type="component" value="Chromosome"/>
</dbReference>
<evidence type="ECO:0000256" key="1">
    <source>
        <dbReference type="SAM" id="MobiDB-lite"/>
    </source>
</evidence>
<dbReference type="EMBL" id="CP022048">
    <property type="protein sequence ID" value="ASE39158.1"/>
    <property type="molecule type" value="Genomic_DNA"/>
</dbReference>
<organism evidence="2 3">
    <name type="scientific">Brevundimonas vesicularis</name>
    <name type="common">Pseudomonas vesicularis</name>
    <dbReference type="NCBI Taxonomy" id="41276"/>
    <lineage>
        <taxon>Bacteria</taxon>
        <taxon>Pseudomonadati</taxon>
        <taxon>Pseudomonadota</taxon>
        <taxon>Alphaproteobacteria</taxon>
        <taxon>Caulobacterales</taxon>
        <taxon>Caulobacteraceae</taxon>
        <taxon>Brevundimonas</taxon>
    </lineage>
</organism>
<accession>A0A1Z3U7A2</accession>
<sequence>MTDHYDEDAPEPREERTVYWAGRQWCVTSFGLETVIDHDYDVAAAALGHLTDGSDEPMAERLRHIGSSHSWVDVEDLITAFGVALSIHTGKYAALPDGAFLNAAGYVRRVRWMNAWSRENGFRDDDTRDFMKEMKASGAAADARERDLPFTQVPDPHPADRNRANGDA</sequence>
<dbReference type="AlphaFoldDB" id="A0A1Z3U7A2"/>
<gene>
    <name evidence="2" type="ORF">CEP68_06380</name>
</gene>
<feature type="compositionally biased region" description="Basic and acidic residues" evidence="1">
    <location>
        <begin position="157"/>
        <end position="168"/>
    </location>
</feature>
<dbReference type="KEGG" id="bvc:CEP68_06380"/>